<protein>
    <submittedName>
        <fullName evidence="1">Uncharacterized protein</fullName>
    </submittedName>
</protein>
<dbReference type="Proteomes" id="UP001500280">
    <property type="component" value="Unassembled WGS sequence"/>
</dbReference>
<name>A0ABN2IV74_9ACTN</name>
<gene>
    <name evidence="1" type="ORF">GCM10009745_70730</name>
</gene>
<evidence type="ECO:0000313" key="2">
    <source>
        <dbReference type="Proteomes" id="UP001500280"/>
    </source>
</evidence>
<evidence type="ECO:0000313" key="1">
    <source>
        <dbReference type="EMBL" id="GAA1712386.1"/>
    </source>
</evidence>
<organism evidence="1 2">
    <name type="scientific">Kribbella yunnanensis</name>
    <dbReference type="NCBI Taxonomy" id="190194"/>
    <lineage>
        <taxon>Bacteria</taxon>
        <taxon>Bacillati</taxon>
        <taxon>Actinomycetota</taxon>
        <taxon>Actinomycetes</taxon>
        <taxon>Propionibacteriales</taxon>
        <taxon>Kribbellaceae</taxon>
        <taxon>Kribbella</taxon>
    </lineage>
</organism>
<keyword evidence="2" id="KW-1185">Reference proteome</keyword>
<sequence>MIIKRSGGGELRVRHSRYRFACCSSNSGGSGSVDRGTAWRAFAEENGLPATRLPEASVPNHLSLPFQLWVVGRYGGGGRLFKGERGFRR</sequence>
<comment type="caution">
    <text evidence="1">The sequence shown here is derived from an EMBL/GenBank/DDBJ whole genome shotgun (WGS) entry which is preliminary data.</text>
</comment>
<accession>A0ABN2IV74</accession>
<dbReference type="EMBL" id="BAAANF010000023">
    <property type="protein sequence ID" value="GAA1712386.1"/>
    <property type="molecule type" value="Genomic_DNA"/>
</dbReference>
<proteinExistence type="predicted"/>
<reference evidence="1 2" key="1">
    <citation type="journal article" date="2019" name="Int. J. Syst. Evol. Microbiol.">
        <title>The Global Catalogue of Microorganisms (GCM) 10K type strain sequencing project: providing services to taxonomists for standard genome sequencing and annotation.</title>
        <authorList>
            <consortium name="The Broad Institute Genomics Platform"/>
            <consortium name="The Broad Institute Genome Sequencing Center for Infectious Disease"/>
            <person name="Wu L."/>
            <person name="Ma J."/>
        </authorList>
    </citation>
    <scope>NUCLEOTIDE SEQUENCE [LARGE SCALE GENOMIC DNA]</scope>
    <source>
        <strain evidence="1 2">JCM 14307</strain>
    </source>
</reference>